<evidence type="ECO:0000313" key="1">
    <source>
        <dbReference type="EMBL" id="QDU72509.1"/>
    </source>
</evidence>
<dbReference type="GO" id="GO:0000272">
    <property type="term" value="P:polysaccharide catabolic process"/>
    <property type="evidence" value="ECO:0007669"/>
    <property type="project" value="InterPro"/>
</dbReference>
<proteinExistence type="predicted"/>
<dbReference type="CDD" id="cd14254">
    <property type="entry name" value="Dockerin_II"/>
    <property type="match status" value="1"/>
</dbReference>
<dbReference type="EMBL" id="CP036280">
    <property type="protein sequence ID" value="QDU72509.1"/>
    <property type="molecule type" value="Genomic_DNA"/>
</dbReference>
<sequence>MNSTHDKPCLREAIAACLALASCAAAQTLPPAIGTTLTLPTAAEQTLFIPASLSVNDDDIDVLVHFHGAPATVNSNAAYAGVDAVVINVTYSGFSSAYSGPFGSDTTLFGDLLDGALDRLNDQPGFAAVTDWDRVGVSSFSAGYGAVREILKQPNYFSRIDGLLLADSLYASFTSSTDPTPRASQMAPFKAYAQAAATGSKTMIVSHSQVQTYTYANTAETADALMDHVGATPVSTQQQGLGTLDFYRKAQQGQFEVWGATGSDGDAHLEHLRYMAEWLDDLPFDDTGGEPGDITLTLADFEIDEGTFSYTPLYSGSNVGIENATADRTTGNAHTGVGSQRIEIEKAPRASSWMLRHTSGGAFPENNTPFPAEGWISFWLRTSTPGVEVQIGLDDPDSADLSTRRSVVADGQWHLYQWQLDDPEQWDAWATGDGAITGPITTIDGIFLHGISDATIELDNVIYSSQYTPHGLLGDADLNRTVDLLDLSILASHFGQSGDWAQGSFNGDGVVDLLDLSILAAHFGDSSRPAPEPLTALLLGVGLLHHGRLRTR</sequence>
<protein>
    <recommendedName>
        <fullName evidence="3">Dockerin domain-containing protein</fullName>
    </recommendedName>
</protein>
<dbReference type="PROSITE" id="PS51257">
    <property type="entry name" value="PROKAR_LIPOPROTEIN"/>
    <property type="match status" value="1"/>
</dbReference>
<evidence type="ECO:0000313" key="2">
    <source>
        <dbReference type="Proteomes" id="UP000320386"/>
    </source>
</evidence>
<organism evidence="1 2">
    <name type="scientific">Mucisphaera calidilacus</name>
    <dbReference type="NCBI Taxonomy" id="2527982"/>
    <lineage>
        <taxon>Bacteria</taxon>
        <taxon>Pseudomonadati</taxon>
        <taxon>Planctomycetota</taxon>
        <taxon>Phycisphaerae</taxon>
        <taxon>Phycisphaerales</taxon>
        <taxon>Phycisphaeraceae</taxon>
        <taxon>Mucisphaera</taxon>
    </lineage>
</organism>
<dbReference type="SUPFAM" id="SSF63446">
    <property type="entry name" value="Type I dockerin domain"/>
    <property type="match status" value="1"/>
</dbReference>
<accession>A0A518BZY0</accession>
<evidence type="ECO:0008006" key="3">
    <source>
        <dbReference type="Google" id="ProtNLM"/>
    </source>
</evidence>
<dbReference type="InterPro" id="IPR008979">
    <property type="entry name" value="Galactose-bd-like_sf"/>
</dbReference>
<dbReference type="KEGG" id="mcad:Pan265_23780"/>
<dbReference type="SUPFAM" id="SSF49785">
    <property type="entry name" value="Galactose-binding domain-like"/>
    <property type="match status" value="1"/>
</dbReference>
<dbReference type="SUPFAM" id="SSF53474">
    <property type="entry name" value="alpha/beta-Hydrolases"/>
    <property type="match status" value="1"/>
</dbReference>
<dbReference type="InterPro" id="IPR036439">
    <property type="entry name" value="Dockerin_dom_sf"/>
</dbReference>
<dbReference type="Gene3D" id="1.10.1330.10">
    <property type="entry name" value="Dockerin domain"/>
    <property type="match status" value="1"/>
</dbReference>
<dbReference type="Proteomes" id="UP000320386">
    <property type="component" value="Chromosome"/>
</dbReference>
<dbReference type="RefSeq" id="WP_145446686.1">
    <property type="nucleotide sequence ID" value="NZ_CP036280.1"/>
</dbReference>
<dbReference type="Gene3D" id="2.60.120.430">
    <property type="entry name" value="Galactose-binding lectin"/>
    <property type="match status" value="1"/>
</dbReference>
<reference evidence="1 2" key="1">
    <citation type="submission" date="2019-02" db="EMBL/GenBank/DDBJ databases">
        <title>Deep-cultivation of Planctomycetes and their phenomic and genomic characterization uncovers novel biology.</title>
        <authorList>
            <person name="Wiegand S."/>
            <person name="Jogler M."/>
            <person name="Boedeker C."/>
            <person name="Pinto D."/>
            <person name="Vollmers J."/>
            <person name="Rivas-Marin E."/>
            <person name="Kohn T."/>
            <person name="Peeters S.H."/>
            <person name="Heuer A."/>
            <person name="Rast P."/>
            <person name="Oberbeckmann S."/>
            <person name="Bunk B."/>
            <person name="Jeske O."/>
            <person name="Meyerdierks A."/>
            <person name="Storesund J.E."/>
            <person name="Kallscheuer N."/>
            <person name="Luecker S."/>
            <person name="Lage O.M."/>
            <person name="Pohl T."/>
            <person name="Merkel B.J."/>
            <person name="Hornburger P."/>
            <person name="Mueller R.-W."/>
            <person name="Bruemmer F."/>
            <person name="Labrenz M."/>
            <person name="Spormann A.M."/>
            <person name="Op den Camp H."/>
            <person name="Overmann J."/>
            <person name="Amann R."/>
            <person name="Jetten M.S.M."/>
            <person name="Mascher T."/>
            <person name="Medema M.H."/>
            <person name="Devos D.P."/>
            <person name="Kaster A.-K."/>
            <person name="Ovreas L."/>
            <person name="Rohde M."/>
            <person name="Galperin M.Y."/>
            <person name="Jogler C."/>
        </authorList>
    </citation>
    <scope>NUCLEOTIDE SEQUENCE [LARGE SCALE GENOMIC DNA]</scope>
    <source>
        <strain evidence="1 2">Pan265</strain>
    </source>
</reference>
<dbReference type="AlphaFoldDB" id="A0A518BZY0"/>
<name>A0A518BZY0_9BACT</name>
<gene>
    <name evidence="1" type="ORF">Pan265_23780</name>
</gene>
<dbReference type="OrthoDB" id="835246at2"/>
<keyword evidence="2" id="KW-1185">Reference proteome</keyword>
<dbReference type="InterPro" id="IPR029058">
    <property type="entry name" value="AB_hydrolase_fold"/>
</dbReference>